<protein>
    <submittedName>
        <fullName evidence="2">Uncharacterized protein</fullName>
    </submittedName>
</protein>
<reference evidence="2" key="1">
    <citation type="submission" date="2018-05" db="EMBL/GenBank/DDBJ databases">
        <title>Draft genome of Mucuna pruriens seed.</title>
        <authorList>
            <person name="Nnadi N.E."/>
            <person name="Vos R."/>
            <person name="Hasami M.H."/>
            <person name="Devisetty U.K."/>
            <person name="Aguiy J.C."/>
        </authorList>
    </citation>
    <scope>NUCLEOTIDE SEQUENCE [LARGE SCALE GENOMIC DNA]</scope>
    <source>
        <strain evidence="2">JCA_2017</strain>
    </source>
</reference>
<feature type="compositionally biased region" description="Polar residues" evidence="1">
    <location>
        <begin position="81"/>
        <end position="92"/>
    </location>
</feature>
<dbReference type="OrthoDB" id="1716208at2759"/>
<feature type="region of interest" description="Disordered" evidence="1">
    <location>
        <begin position="77"/>
        <end position="104"/>
    </location>
</feature>
<comment type="caution">
    <text evidence="2">The sequence shown here is derived from an EMBL/GenBank/DDBJ whole genome shotgun (WGS) entry which is preliminary data.</text>
</comment>
<evidence type="ECO:0000313" key="3">
    <source>
        <dbReference type="Proteomes" id="UP000257109"/>
    </source>
</evidence>
<proteinExistence type="predicted"/>
<sequence>MIVLLSLEKKSVARTLEGEQWLQKNLVLHSLPRGNVRGSQRNPCSTVPGRSRGRCTLGVVHAPLLLPDIVPNFGEALPPSINANATPQSAYTGSEKHLHRPRSL</sequence>
<name>A0A371EQ25_MUCPR</name>
<evidence type="ECO:0000256" key="1">
    <source>
        <dbReference type="SAM" id="MobiDB-lite"/>
    </source>
</evidence>
<dbReference type="AlphaFoldDB" id="A0A371EQ25"/>
<evidence type="ECO:0000313" key="2">
    <source>
        <dbReference type="EMBL" id="RDX68147.1"/>
    </source>
</evidence>
<keyword evidence="3" id="KW-1185">Reference proteome</keyword>
<feature type="non-terminal residue" evidence="2">
    <location>
        <position position="1"/>
    </location>
</feature>
<dbReference type="Proteomes" id="UP000257109">
    <property type="component" value="Unassembled WGS sequence"/>
</dbReference>
<gene>
    <name evidence="2" type="ORF">CR513_52895</name>
</gene>
<accession>A0A371EQ25</accession>
<dbReference type="PANTHER" id="PTHR33592">
    <property type="entry name" value="TRANSMEMBRANE PROTEIN"/>
    <property type="match status" value="1"/>
</dbReference>
<dbReference type="EMBL" id="QJKJ01012664">
    <property type="protein sequence ID" value="RDX68147.1"/>
    <property type="molecule type" value="Genomic_DNA"/>
</dbReference>
<dbReference type="PANTHER" id="PTHR33592:SF3">
    <property type="entry name" value="TRANSMEMBRANE PROTEIN"/>
    <property type="match status" value="1"/>
</dbReference>
<organism evidence="2 3">
    <name type="scientific">Mucuna pruriens</name>
    <name type="common">Velvet bean</name>
    <name type="synonym">Dolichos pruriens</name>
    <dbReference type="NCBI Taxonomy" id="157652"/>
    <lineage>
        <taxon>Eukaryota</taxon>
        <taxon>Viridiplantae</taxon>
        <taxon>Streptophyta</taxon>
        <taxon>Embryophyta</taxon>
        <taxon>Tracheophyta</taxon>
        <taxon>Spermatophyta</taxon>
        <taxon>Magnoliopsida</taxon>
        <taxon>eudicotyledons</taxon>
        <taxon>Gunneridae</taxon>
        <taxon>Pentapetalae</taxon>
        <taxon>rosids</taxon>
        <taxon>fabids</taxon>
        <taxon>Fabales</taxon>
        <taxon>Fabaceae</taxon>
        <taxon>Papilionoideae</taxon>
        <taxon>50 kb inversion clade</taxon>
        <taxon>NPAAA clade</taxon>
        <taxon>indigoferoid/millettioid clade</taxon>
        <taxon>Phaseoleae</taxon>
        <taxon>Mucuna</taxon>
    </lineage>
</organism>